<dbReference type="GO" id="GO:0000155">
    <property type="term" value="F:phosphorelay sensor kinase activity"/>
    <property type="evidence" value="ECO:0007669"/>
    <property type="project" value="InterPro"/>
</dbReference>
<evidence type="ECO:0000259" key="9">
    <source>
        <dbReference type="PROSITE" id="PS50109"/>
    </source>
</evidence>
<dbReference type="Gene3D" id="6.10.340.10">
    <property type="match status" value="1"/>
</dbReference>
<comment type="catalytic activity">
    <reaction evidence="1">
        <text>ATP + protein L-histidine = ADP + protein N-phospho-L-histidine.</text>
        <dbReference type="EC" id="2.7.13.3"/>
    </reaction>
</comment>
<protein>
    <recommendedName>
        <fullName evidence="3">histidine kinase</fullName>
        <ecNumber evidence="3">2.7.13.3</ecNumber>
    </recommendedName>
</protein>
<keyword evidence="5 11" id="KW-0808">Transferase</keyword>
<dbReference type="EC" id="2.7.13.3" evidence="3"/>
<feature type="domain" description="HAMP" evidence="10">
    <location>
        <begin position="316"/>
        <end position="368"/>
    </location>
</feature>
<dbReference type="AlphaFoldDB" id="A0A173Y3R7"/>
<evidence type="ECO:0000256" key="3">
    <source>
        <dbReference type="ARBA" id="ARBA00012438"/>
    </source>
</evidence>
<dbReference type="Proteomes" id="UP000095651">
    <property type="component" value="Unassembled WGS sequence"/>
</dbReference>
<evidence type="ECO:0000256" key="6">
    <source>
        <dbReference type="ARBA" id="ARBA00022777"/>
    </source>
</evidence>
<evidence type="ECO:0000256" key="7">
    <source>
        <dbReference type="ARBA" id="ARBA00023012"/>
    </source>
</evidence>
<feature type="domain" description="Histidine kinase" evidence="9">
    <location>
        <begin position="479"/>
        <end position="588"/>
    </location>
</feature>
<evidence type="ECO:0000256" key="2">
    <source>
        <dbReference type="ARBA" id="ARBA00004370"/>
    </source>
</evidence>
<dbReference type="CDD" id="cd06225">
    <property type="entry name" value="HAMP"/>
    <property type="match status" value="1"/>
</dbReference>
<evidence type="ECO:0000259" key="10">
    <source>
        <dbReference type="PROSITE" id="PS50885"/>
    </source>
</evidence>
<evidence type="ECO:0000256" key="4">
    <source>
        <dbReference type="ARBA" id="ARBA00022553"/>
    </source>
</evidence>
<keyword evidence="6 11" id="KW-0418">Kinase</keyword>
<dbReference type="SMART" id="SM00304">
    <property type="entry name" value="HAMP"/>
    <property type="match status" value="1"/>
</dbReference>
<evidence type="ECO:0000256" key="1">
    <source>
        <dbReference type="ARBA" id="ARBA00000085"/>
    </source>
</evidence>
<dbReference type="EMBL" id="CYZE01000001">
    <property type="protein sequence ID" value="CUN57348.1"/>
    <property type="molecule type" value="Genomic_DNA"/>
</dbReference>
<dbReference type="Pfam" id="PF02518">
    <property type="entry name" value="HATPase_c"/>
    <property type="match status" value="1"/>
</dbReference>
<keyword evidence="7" id="KW-0902">Two-component regulatory system</keyword>
<evidence type="ECO:0000313" key="11">
    <source>
        <dbReference type="EMBL" id="CUN57348.1"/>
    </source>
</evidence>
<dbReference type="GO" id="GO:0016020">
    <property type="term" value="C:membrane"/>
    <property type="evidence" value="ECO:0007669"/>
    <property type="project" value="UniProtKB-SubCell"/>
</dbReference>
<keyword evidence="8" id="KW-0472">Membrane</keyword>
<proteinExistence type="predicted"/>
<keyword evidence="8" id="KW-0812">Transmembrane</keyword>
<dbReference type="InterPro" id="IPR050640">
    <property type="entry name" value="Bact_2-comp_sensor_kinase"/>
</dbReference>
<gene>
    <name evidence="11" type="primary">yehU_5</name>
    <name evidence="11" type="ORF">ERS852407_00600</name>
</gene>
<dbReference type="InterPro" id="IPR003660">
    <property type="entry name" value="HAMP_dom"/>
</dbReference>
<organism evidence="11 12">
    <name type="scientific">Hungatella hathewayi</name>
    <dbReference type="NCBI Taxonomy" id="154046"/>
    <lineage>
        <taxon>Bacteria</taxon>
        <taxon>Bacillati</taxon>
        <taxon>Bacillota</taxon>
        <taxon>Clostridia</taxon>
        <taxon>Lachnospirales</taxon>
        <taxon>Lachnospiraceae</taxon>
        <taxon>Hungatella</taxon>
    </lineage>
</organism>
<dbReference type="SUPFAM" id="SSF158472">
    <property type="entry name" value="HAMP domain-like"/>
    <property type="match status" value="1"/>
</dbReference>
<dbReference type="Pfam" id="PF00672">
    <property type="entry name" value="HAMP"/>
    <property type="match status" value="1"/>
</dbReference>
<dbReference type="SMART" id="SM00387">
    <property type="entry name" value="HATPase_c"/>
    <property type="match status" value="1"/>
</dbReference>
<dbReference type="RefSeq" id="WP_055652929.1">
    <property type="nucleotide sequence ID" value="NZ_CABIXC010000001.1"/>
</dbReference>
<dbReference type="InterPro" id="IPR003594">
    <property type="entry name" value="HATPase_dom"/>
</dbReference>
<dbReference type="InterPro" id="IPR010559">
    <property type="entry name" value="Sig_transdc_His_kin_internal"/>
</dbReference>
<dbReference type="Gene3D" id="3.30.565.10">
    <property type="entry name" value="Histidine kinase-like ATPase, C-terminal domain"/>
    <property type="match status" value="1"/>
</dbReference>
<feature type="transmembrane region" description="Helical" evidence="8">
    <location>
        <begin position="18"/>
        <end position="37"/>
    </location>
</feature>
<reference evidence="11 12" key="1">
    <citation type="submission" date="2015-09" db="EMBL/GenBank/DDBJ databases">
        <authorList>
            <consortium name="Pathogen Informatics"/>
        </authorList>
    </citation>
    <scope>NUCLEOTIDE SEQUENCE [LARGE SCALE GENOMIC DNA]</scope>
    <source>
        <strain evidence="11 12">2789STDY5608850</strain>
    </source>
</reference>
<dbReference type="Pfam" id="PF06580">
    <property type="entry name" value="His_kinase"/>
    <property type="match status" value="1"/>
</dbReference>
<feature type="transmembrane region" description="Helical" evidence="8">
    <location>
        <begin position="292"/>
        <end position="314"/>
    </location>
</feature>
<keyword evidence="4" id="KW-0597">Phosphoprotein</keyword>
<comment type="subcellular location">
    <subcellularLocation>
        <location evidence="2">Membrane</location>
    </subcellularLocation>
</comment>
<dbReference type="PROSITE" id="PS50109">
    <property type="entry name" value="HIS_KIN"/>
    <property type="match status" value="1"/>
</dbReference>
<evidence type="ECO:0000256" key="8">
    <source>
        <dbReference type="SAM" id="Phobius"/>
    </source>
</evidence>
<keyword evidence="8" id="KW-1133">Transmembrane helix</keyword>
<accession>A0A173Y3R7</accession>
<dbReference type="PANTHER" id="PTHR34220:SF7">
    <property type="entry name" value="SENSOR HISTIDINE KINASE YPDA"/>
    <property type="match status" value="1"/>
</dbReference>
<dbReference type="InterPro" id="IPR036890">
    <property type="entry name" value="HATPase_C_sf"/>
</dbReference>
<dbReference type="InterPro" id="IPR005467">
    <property type="entry name" value="His_kinase_dom"/>
</dbReference>
<evidence type="ECO:0000256" key="5">
    <source>
        <dbReference type="ARBA" id="ARBA00022679"/>
    </source>
</evidence>
<dbReference type="PROSITE" id="PS50885">
    <property type="entry name" value="HAMP"/>
    <property type="match status" value="1"/>
</dbReference>
<name>A0A173Y3R7_9FIRM</name>
<evidence type="ECO:0000313" key="12">
    <source>
        <dbReference type="Proteomes" id="UP000095651"/>
    </source>
</evidence>
<dbReference type="SUPFAM" id="SSF55874">
    <property type="entry name" value="ATPase domain of HSP90 chaperone/DNA topoisomerase II/histidine kinase"/>
    <property type="match status" value="1"/>
</dbReference>
<sequence>MKRVRIKTWLESRLNRKIFLSFLTVSLIPLCIVYCYINSAYSEKLRSDAFTQNQLTERNTAVLLEDYLTKIEYISNLFFDSDTQAMIRGASDSLSSYSARMALEKKMRVNLDLFKVMAYVDQVTFLKQDGTAMDVMNSLGYADTILFSVPPEEVGKRFKNQRLMRIEELNDSYTDKYVYLRQIDDLDLKNGTLGWLFIVFDRDQFDLLLQDLRTVLNTEIAMDDGQQLLYDTMSGGPEAVNRLRAAAVSYSAPPKERRRAESISWDYRIENLGIRVTFFDDMKGVESNIRALSTMTGTVIFITVLIILAASFLLSETIVRPVTRLHKNLVRVKEGDYTVRVHVETRDEVGDLCDAFNGMAEEIDRLVNRVYSVELKEKEAAIKALQAQINPHFLYNTLDMIKSMAELYGALQVSEMIMALSKLFRYATHTDGVLVTIREELENLSSYMTIVNARFGGRIAFAARVPEELLAEPIVKVCLQPLVENSISHGLGRGRAGGRIAVTVKKEEGIMTVTVEDNGGGIQPERLAEIRGRLERRERVEEESGRGNVGLKNIHDRIRLYYGDAYGIVIDSFPGKGTVVTLSYPSDEIPAPEMIKEEPI</sequence>
<dbReference type="PANTHER" id="PTHR34220">
    <property type="entry name" value="SENSOR HISTIDINE KINASE YPDA"/>
    <property type="match status" value="1"/>
</dbReference>